<reference evidence="2" key="1">
    <citation type="submission" date="2018-04" db="EMBL/GenBank/DDBJ databases">
        <title>WGS assembly of Panicum hallii.</title>
        <authorList>
            <person name="Lovell J."/>
            <person name="Jenkins J."/>
            <person name="Lowry D."/>
            <person name="Mamidi S."/>
            <person name="Sreedasyam A."/>
            <person name="Weng X."/>
            <person name="Barry K."/>
            <person name="Bonette J."/>
            <person name="Campitelli B."/>
            <person name="Daum C."/>
            <person name="Gordon S."/>
            <person name="Gould B."/>
            <person name="Lipzen A."/>
            <person name="Macqueen A."/>
            <person name="Palacio-Mejia J."/>
            <person name="Plott C."/>
            <person name="Shakirov E."/>
            <person name="Shu S."/>
            <person name="Yoshinaga Y."/>
            <person name="Zane M."/>
            <person name="Rokhsar D."/>
            <person name="Grimwood J."/>
            <person name="Schmutz J."/>
            <person name="Juenger T."/>
        </authorList>
    </citation>
    <scope>NUCLEOTIDE SEQUENCE [LARGE SCALE GENOMIC DNA]</scope>
    <source>
        <strain evidence="2">FIL2</strain>
    </source>
</reference>
<protein>
    <submittedName>
        <fullName evidence="2">Uncharacterized protein</fullName>
    </submittedName>
</protein>
<feature type="transmembrane region" description="Helical" evidence="1">
    <location>
        <begin position="26"/>
        <end position="45"/>
    </location>
</feature>
<dbReference type="AlphaFoldDB" id="A0A2T8IAJ6"/>
<organism evidence="2">
    <name type="scientific">Panicum hallii</name>
    <dbReference type="NCBI Taxonomy" id="206008"/>
    <lineage>
        <taxon>Eukaryota</taxon>
        <taxon>Viridiplantae</taxon>
        <taxon>Streptophyta</taxon>
        <taxon>Embryophyta</taxon>
        <taxon>Tracheophyta</taxon>
        <taxon>Spermatophyta</taxon>
        <taxon>Magnoliopsida</taxon>
        <taxon>Liliopsida</taxon>
        <taxon>Poales</taxon>
        <taxon>Poaceae</taxon>
        <taxon>PACMAD clade</taxon>
        <taxon>Panicoideae</taxon>
        <taxon>Panicodae</taxon>
        <taxon>Paniceae</taxon>
        <taxon>Panicinae</taxon>
        <taxon>Panicum</taxon>
        <taxon>Panicum sect. Panicum</taxon>
    </lineage>
</organism>
<name>A0A2T8IAJ6_9POAL</name>
<keyword evidence="1" id="KW-0812">Transmembrane</keyword>
<sequence length="88" mass="9957">MIEVGCMMVGQVMECLRESGWSTHKLLLIIYFPCLLAVVWQSIHVTSVRIVLVKSRLIWSVTYAILVSCRIMRGGMSMGSHRSMSHTT</sequence>
<dbReference type="EMBL" id="CM008052">
    <property type="protein sequence ID" value="PVH34695.1"/>
    <property type="molecule type" value="Genomic_DNA"/>
</dbReference>
<dbReference type="Proteomes" id="UP000243499">
    <property type="component" value="Chromosome 7"/>
</dbReference>
<accession>A0A2T8IAJ6</accession>
<proteinExistence type="predicted"/>
<evidence type="ECO:0000313" key="2">
    <source>
        <dbReference type="EMBL" id="PVH34695.1"/>
    </source>
</evidence>
<evidence type="ECO:0000256" key="1">
    <source>
        <dbReference type="SAM" id="Phobius"/>
    </source>
</evidence>
<keyword evidence="1" id="KW-1133">Transmembrane helix</keyword>
<feature type="transmembrane region" description="Helical" evidence="1">
    <location>
        <begin position="57"/>
        <end position="76"/>
    </location>
</feature>
<gene>
    <name evidence="2" type="ORF">PAHAL_7G010200</name>
</gene>
<dbReference type="Gramene" id="PVH34695">
    <property type="protein sequence ID" value="PVH34695"/>
    <property type="gene ID" value="PAHAL_7G010200"/>
</dbReference>
<keyword evidence="1" id="KW-0472">Membrane</keyword>